<dbReference type="Proteomes" id="UP000178107">
    <property type="component" value="Unassembled WGS sequence"/>
</dbReference>
<evidence type="ECO:0000313" key="3">
    <source>
        <dbReference type="Proteomes" id="UP000178107"/>
    </source>
</evidence>
<dbReference type="EMBL" id="MHVH01000003">
    <property type="protein sequence ID" value="OHA90701.1"/>
    <property type="molecule type" value="Genomic_DNA"/>
</dbReference>
<comment type="caution">
    <text evidence="2">The sequence shown here is derived from an EMBL/GenBank/DDBJ whole genome shotgun (WGS) entry which is preliminary data.</text>
</comment>
<organism evidence="2 3">
    <name type="scientific">Candidatus Zambryskibacteria bacterium RIFCSPHIGHO2_01_FULL_46_25</name>
    <dbReference type="NCBI Taxonomy" id="1802738"/>
    <lineage>
        <taxon>Bacteria</taxon>
        <taxon>Candidatus Zambryskiibacteriota</taxon>
    </lineage>
</organism>
<evidence type="ECO:0000256" key="1">
    <source>
        <dbReference type="SAM" id="Phobius"/>
    </source>
</evidence>
<keyword evidence="1" id="KW-1133">Transmembrane helix</keyword>
<name>A0A1G2T251_9BACT</name>
<sequence length="239" mass="27315">MTFSSFFNIGPLATSDLILLITAVIVWIYTRATQKANELQTSPAVTLNFEDTTRPGTSSSNGIIRIKNIGRGPAYDIEFYPIALNEEPRGLFTYTFHLDDRVLGAGQEKELKMWVATPNGGVEASDMMRFLFRLIPDDLHRETHKRIQAETPALFIANYKGLNGHHYHSIYRLYSILPPVGDVVMQLLHHGRSKRGIVSARWYHLIRAVLPHEGNRKLPENSILTKMLIRLHKRLRNEK</sequence>
<dbReference type="AlphaFoldDB" id="A0A1G2T251"/>
<keyword evidence="1" id="KW-0812">Transmembrane</keyword>
<reference evidence="2 3" key="1">
    <citation type="journal article" date="2016" name="Nat. Commun.">
        <title>Thousands of microbial genomes shed light on interconnected biogeochemical processes in an aquifer system.</title>
        <authorList>
            <person name="Anantharaman K."/>
            <person name="Brown C.T."/>
            <person name="Hug L.A."/>
            <person name="Sharon I."/>
            <person name="Castelle C.J."/>
            <person name="Probst A.J."/>
            <person name="Thomas B.C."/>
            <person name="Singh A."/>
            <person name="Wilkins M.J."/>
            <person name="Karaoz U."/>
            <person name="Brodie E.L."/>
            <person name="Williams K.H."/>
            <person name="Hubbard S.S."/>
            <person name="Banfield J.F."/>
        </authorList>
    </citation>
    <scope>NUCLEOTIDE SEQUENCE [LARGE SCALE GENOMIC DNA]</scope>
</reference>
<evidence type="ECO:0000313" key="2">
    <source>
        <dbReference type="EMBL" id="OHA90701.1"/>
    </source>
</evidence>
<feature type="transmembrane region" description="Helical" evidence="1">
    <location>
        <begin position="6"/>
        <end position="29"/>
    </location>
</feature>
<protein>
    <submittedName>
        <fullName evidence="2">Uncharacterized protein</fullName>
    </submittedName>
</protein>
<gene>
    <name evidence="2" type="ORF">A2838_03255</name>
</gene>
<accession>A0A1G2T251</accession>
<keyword evidence="1" id="KW-0472">Membrane</keyword>
<proteinExistence type="predicted"/>